<keyword evidence="5" id="KW-1185">Reference proteome</keyword>
<dbReference type="Pfam" id="PF18962">
    <property type="entry name" value="Por_Secre_tail"/>
    <property type="match status" value="1"/>
</dbReference>
<dbReference type="CDD" id="cd09631">
    <property type="entry name" value="DOMON_DOH"/>
    <property type="match status" value="1"/>
</dbReference>
<evidence type="ECO:0000256" key="1">
    <source>
        <dbReference type="ARBA" id="ARBA00022729"/>
    </source>
</evidence>
<reference evidence="5" key="1">
    <citation type="journal article" date="2019" name="Int. J. Syst. Evol. Microbiol.">
        <title>The Global Catalogue of Microorganisms (GCM) 10K type strain sequencing project: providing services to taxonomists for standard genome sequencing and annotation.</title>
        <authorList>
            <consortium name="The Broad Institute Genomics Platform"/>
            <consortium name="The Broad Institute Genome Sequencing Center for Infectious Disease"/>
            <person name="Wu L."/>
            <person name="Ma J."/>
        </authorList>
    </citation>
    <scope>NUCLEOTIDE SEQUENCE [LARGE SCALE GENOMIC DNA]</scope>
    <source>
        <strain evidence="5">CCUG 50349</strain>
    </source>
</reference>
<proteinExistence type="predicted"/>
<dbReference type="RefSeq" id="WP_379742237.1">
    <property type="nucleotide sequence ID" value="NZ_JBHSGW010000026.1"/>
</dbReference>
<gene>
    <name evidence="4" type="ORF">ACFO3U_11305</name>
</gene>
<dbReference type="NCBIfam" id="TIGR04183">
    <property type="entry name" value="Por_Secre_tail"/>
    <property type="match status" value="1"/>
</dbReference>
<dbReference type="InterPro" id="IPR026444">
    <property type="entry name" value="Secre_tail"/>
</dbReference>
<accession>A0ABV9P5A5</accession>
<name>A0ABV9P5A5_9FLAO</name>
<feature type="domain" description="Secretion system C-terminal sorting" evidence="3">
    <location>
        <begin position="186"/>
        <end position="256"/>
    </location>
</feature>
<sequence>MKKTTLILLSLFTLVGFSQQKTTGLLNLSSNTTATMLLDSPSQTVTLTLTGPNDRWFALQYGSFNGGMESGADLVYWNNVTLVEADHNGIGSTPTNDTTNNWVLVSNTNNTPSTGLRTLVYTRAFNTGDATDYVFNFADNNIDLAWAKMSSATFALSYHGNNRAVLLNTPLSTLGVEDFSLNSAQIYPNPSNGNFTIESKTTVQTINIYSHTGSFVKTIDAKNSESIEVNVEGLQTGIYLLEIKNETDSSWKKIIISE</sequence>
<dbReference type="EMBL" id="JBHSGW010000026">
    <property type="protein sequence ID" value="MFC4740578.1"/>
    <property type="molecule type" value="Genomic_DNA"/>
</dbReference>
<keyword evidence="1 2" id="KW-0732">Signal</keyword>
<evidence type="ECO:0000256" key="2">
    <source>
        <dbReference type="SAM" id="SignalP"/>
    </source>
</evidence>
<organism evidence="4 5">
    <name type="scientific">Flavobacterium ponti</name>
    <dbReference type="NCBI Taxonomy" id="665133"/>
    <lineage>
        <taxon>Bacteria</taxon>
        <taxon>Pseudomonadati</taxon>
        <taxon>Bacteroidota</taxon>
        <taxon>Flavobacteriia</taxon>
        <taxon>Flavobacteriales</taxon>
        <taxon>Flavobacteriaceae</taxon>
        <taxon>Flavobacterium</taxon>
    </lineage>
</organism>
<dbReference type="Proteomes" id="UP001595885">
    <property type="component" value="Unassembled WGS sequence"/>
</dbReference>
<comment type="caution">
    <text evidence="4">The sequence shown here is derived from an EMBL/GenBank/DDBJ whole genome shotgun (WGS) entry which is preliminary data.</text>
</comment>
<evidence type="ECO:0000313" key="4">
    <source>
        <dbReference type="EMBL" id="MFC4740578.1"/>
    </source>
</evidence>
<feature type="chain" id="PRO_5046202771" evidence="2">
    <location>
        <begin position="21"/>
        <end position="258"/>
    </location>
</feature>
<feature type="signal peptide" evidence="2">
    <location>
        <begin position="1"/>
        <end position="20"/>
    </location>
</feature>
<dbReference type="InterPro" id="IPR045266">
    <property type="entry name" value="DOH_DOMON"/>
</dbReference>
<protein>
    <submittedName>
        <fullName evidence="4">T9SS type A sorting domain-containing protein</fullName>
    </submittedName>
</protein>
<evidence type="ECO:0000313" key="5">
    <source>
        <dbReference type="Proteomes" id="UP001595885"/>
    </source>
</evidence>
<evidence type="ECO:0000259" key="3">
    <source>
        <dbReference type="Pfam" id="PF18962"/>
    </source>
</evidence>